<keyword evidence="5 10" id="KW-0274">FAD</keyword>
<feature type="domain" description="Acyl-CoA dehydrogenase/oxidase C-terminal" evidence="11">
    <location>
        <begin position="230"/>
        <end position="378"/>
    </location>
</feature>
<comment type="pathway">
    <text evidence="2">Siderophore biosynthesis; mycobactin biosynthesis.</text>
</comment>
<dbReference type="InterPro" id="IPR006089">
    <property type="entry name" value="Acyl-CoA_DH_CS"/>
</dbReference>
<evidence type="ECO:0000256" key="8">
    <source>
        <dbReference type="ARBA" id="ARBA00040394"/>
    </source>
</evidence>
<evidence type="ECO:0000256" key="10">
    <source>
        <dbReference type="RuleBase" id="RU362125"/>
    </source>
</evidence>
<evidence type="ECO:0000256" key="7">
    <source>
        <dbReference type="ARBA" id="ARBA00037085"/>
    </source>
</evidence>
<comment type="cofactor">
    <cofactor evidence="1 10">
        <name>FAD</name>
        <dbReference type="ChEBI" id="CHEBI:57692"/>
    </cofactor>
</comment>
<dbReference type="Pfam" id="PF00441">
    <property type="entry name" value="Acyl-CoA_dh_1"/>
    <property type="match status" value="1"/>
</dbReference>
<dbReference type="InterPro" id="IPR037069">
    <property type="entry name" value="AcylCoA_DH/ox_N_sf"/>
</dbReference>
<evidence type="ECO:0000256" key="5">
    <source>
        <dbReference type="ARBA" id="ARBA00022827"/>
    </source>
</evidence>
<accession>A0ABN0XNQ2</accession>
<dbReference type="Gene3D" id="1.20.140.10">
    <property type="entry name" value="Butyryl-CoA Dehydrogenase, subunit A, domain 3"/>
    <property type="match status" value="1"/>
</dbReference>
<dbReference type="PROSITE" id="PS00072">
    <property type="entry name" value="ACYL_COA_DH_1"/>
    <property type="match status" value="1"/>
</dbReference>
<dbReference type="InterPro" id="IPR006091">
    <property type="entry name" value="Acyl-CoA_Oxase/DH_mid-dom"/>
</dbReference>
<gene>
    <name evidence="14" type="ORF">GCM10010319_53580</name>
</gene>
<dbReference type="SUPFAM" id="SSF47203">
    <property type="entry name" value="Acyl-CoA dehydrogenase C-terminal domain-like"/>
    <property type="match status" value="1"/>
</dbReference>
<evidence type="ECO:0000259" key="13">
    <source>
        <dbReference type="Pfam" id="PF02771"/>
    </source>
</evidence>
<dbReference type="PROSITE" id="PS00073">
    <property type="entry name" value="ACYL_COA_DH_2"/>
    <property type="match status" value="1"/>
</dbReference>
<organism evidence="14 15">
    <name type="scientific">Streptomyces blastmyceticus</name>
    <dbReference type="NCBI Taxonomy" id="68180"/>
    <lineage>
        <taxon>Bacteria</taxon>
        <taxon>Bacillati</taxon>
        <taxon>Actinomycetota</taxon>
        <taxon>Actinomycetes</taxon>
        <taxon>Kitasatosporales</taxon>
        <taxon>Streptomycetaceae</taxon>
        <taxon>Streptomyces</taxon>
    </lineage>
</organism>
<feature type="domain" description="Acyl-CoA dehydrogenase/oxidase N-terminal" evidence="13">
    <location>
        <begin position="7"/>
        <end position="119"/>
    </location>
</feature>
<dbReference type="Pfam" id="PF02770">
    <property type="entry name" value="Acyl-CoA_dh_M"/>
    <property type="match status" value="1"/>
</dbReference>
<evidence type="ECO:0000256" key="9">
    <source>
        <dbReference type="ARBA" id="ARBA00042660"/>
    </source>
</evidence>
<dbReference type="PANTHER" id="PTHR48083">
    <property type="entry name" value="MEDIUM-CHAIN SPECIFIC ACYL-COA DEHYDROGENASE, MITOCHONDRIAL-RELATED"/>
    <property type="match status" value="1"/>
</dbReference>
<evidence type="ECO:0000256" key="2">
    <source>
        <dbReference type="ARBA" id="ARBA00005102"/>
    </source>
</evidence>
<dbReference type="Gene3D" id="2.40.110.10">
    <property type="entry name" value="Butyryl-CoA Dehydrogenase, subunit A, domain 2"/>
    <property type="match status" value="1"/>
</dbReference>
<dbReference type="EMBL" id="BAAABW010000026">
    <property type="protein sequence ID" value="GAA0368935.1"/>
    <property type="molecule type" value="Genomic_DNA"/>
</dbReference>
<evidence type="ECO:0000313" key="14">
    <source>
        <dbReference type="EMBL" id="GAA0368935.1"/>
    </source>
</evidence>
<dbReference type="RefSeq" id="WP_344121680.1">
    <property type="nucleotide sequence ID" value="NZ_BAAABW010000026.1"/>
</dbReference>
<dbReference type="InterPro" id="IPR036250">
    <property type="entry name" value="AcylCo_DH-like_C"/>
</dbReference>
<dbReference type="InterPro" id="IPR046373">
    <property type="entry name" value="Acyl-CoA_Oxase/DH_mid-dom_sf"/>
</dbReference>
<evidence type="ECO:0000259" key="12">
    <source>
        <dbReference type="Pfam" id="PF02770"/>
    </source>
</evidence>
<dbReference type="InterPro" id="IPR009100">
    <property type="entry name" value="AcylCoA_DH/oxidase_NM_dom_sf"/>
</dbReference>
<comment type="caution">
    <text evidence="14">The sequence shown here is derived from an EMBL/GenBank/DDBJ whole genome shotgun (WGS) entry which is preliminary data.</text>
</comment>
<keyword evidence="15" id="KW-1185">Reference proteome</keyword>
<evidence type="ECO:0000256" key="1">
    <source>
        <dbReference type="ARBA" id="ARBA00001974"/>
    </source>
</evidence>
<dbReference type="InterPro" id="IPR013786">
    <property type="entry name" value="AcylCoA_DH/ox_N"/>
</dbReference>
<comment type="function">
    <text evidence="7">Catalyzes the dehydrogenation at the alpha-beta position of ACP-bound acyl chains. This results in the introduction of a double bond in the lipidic chain, which is further transferred to the epsilon-amino group of lysine residue in the mycobactin core by MbtK.</text>
</comment>
<keyword evidence="6 10" id="KW-0560">Oxidoreductase</keyword>
<reference evidence="14 15" key="1">
    <citation type="journal article" date="2019" name="Int. J. Syst. Evol. Microbiol.">
        <title>The Global Catalogue of Microorganisms (GCM) 10K type strain sequencing project: providing services to taxonomists for standard genome sequencing and annotation.</title>
        <authorList>
            <consortium name="The Broad Institute Genomics Platform"/>
            <consortium name="The Broad Institute Genome Sequencing Center for Infectious Disease"/>
            <person name="Wu L."/>
            <person name="Ma J."/>
        </authorList>
    </citation>
    <scope>NUCLEOTIDE SEQUENCE [LARGE SCALE GENOMIC DNA]</scope>
    <source>
        <strain evidence="14 15">JCM 4565</strain>
    </source>
</reference>
<protein>
    <recommendedName>
        <fullName evidence="8">Acyl-[acyl-carrier-protein] dehydrogenase MbtN</fullName>
    </recommendedName>
    <alternativeName>
        <fullName evidence="9">Mycobactin synthase protein N</fullName>
    </alternativeName>
</protein>
<dbReference type="Gene3D" id="1.10.540.10">
    <property type="entry name" value="Acyl-CoA dehydrogenase/oxidase, N-terminal domain"/>
    <property type="match status" value="1"/>
</dbReference>
<sequence>MRDTGLTAEHIAFRDLVRDFLEREVVPFHAEWERAGLVDRRVWRTAGKLGLLGIDVPEEYGGGGVRDFRYQVLISEEIMRVGATGIGFALHNDVVAPYLLELATDEQKRRWLPGFCSGELITAIAMTEPDAGSDLQAIRTTARRDGDAYVLNGAKTFITNGIHADLVLVVARTGSGRGSRGLSLFMVERGMPGFERGRKLEKIGMAAQDTAELFFHDVRVPADNLLGRPGRGFLYLAGNLPQERLGIAAYAVAAAETAFAQTLEHCRTRTAFGHPIGAFQHVRFELAEMATELDVARTYVDQAVAEHNAGRLHAVGAAKAKWWATDVQRRVLDRCLQLHGGYGYMRETPVARAFVDNRVHPIYGGTNEVMKEIIGRDLGV</sequence>
<keyword evidence="4 10" id="KW-0285">Flavoprotein</keyword>
<dbReference type="Pfam" id="PF02771">
    <property type="entry name" value="Acyl-CoA_dh_N"/>
    <property type="match status" value="1"/>
</dbReference>
<evidence type="ECO:0000256" key="3">
    <source>
        <dbReference type="ARBA" id="ARBA00009347"/>
    </source>
</evidence>
<dbReference type="SUPFAM" id="SSF56645">
    <property type="entry name" value="Acyl-CoA dehydrogenase NM domain-like"/>
    <property type="match status" value="1"/>
</dbReference>
<evidence type="ECO:0000256" key="6">
    <source>
        <dbReference type="ARBA" id="ARBA00023002"/>
    </source>
</evidence>
<evidence type="ECO:0000259" key="11">
    <source>
        <dbReference type="Pfam" id="PF00441"/>
    </source>
</evidence>
<evidence type="ECO:0000256" key="4">
    <source>
        <dbReference type="ARBA" id="ARBA00022630"/>
    </source>
</evidence>
<dbReference type="Proteomes" id="UP001500063">
    <property type="component" value="Unassembled WGS sequence"/>
</dbReference>
<comment type="similarity">
    <text evidence="3 10">Belongs to the acyl-CoA dehydrogenase family.</text>
</comment>
<dbReference type="PANTHER" id="PTHR48083:SF20">
    <property type="entry name" value="LONG-CHAIN SPECIFIC ACYL-COA DEHYDROGENASE, MITOCHONDRIAL"/>
    <property type="match status" value="1"/>
</dbReference>
<evidence type="ECO:0000313" key="15">
    <source>
        <dbReference type="Proteomes" id="UP001500063"/>
    </source>
</evidence>
<dbReference type="InterPro" id="IPR050741">
    <property type="entry name" value="Acyl-CoA_dehydrogenase"/>
</dbReference>
<feature type="domain" description="Acyl-CoA oxidase/dehydrogenase middle" evidence="12">
    <location>
        <begin position="123"/>
        <end position="218"/>
    </location>
</feature>
<proteinExistence type="inferred from homology"/>
<name>A0ABN0XNQ2_9ACTN</name>
<dbReference type="InterPro" id="IPR009075">
    <property type="entry name" value="AcylCo_DH/oxidase_C"/>
</dbReference>